<dbReference type="AlphaFoldDB" id="A0A9P4I416"/>
<accession>A0A9P4I416</accession>
<evidence type="ECO:0000256" key="1">
    <source>
        <dbReference type="SAM" id="SignalP"/>
    </source>
</evidence>
<protein>
    <submittedName>
        <fullName evidence="2">Uncharacterized protein</fullName>
    </submittedName>
</protein>
<evidence type="ECO:0000313" key="2">
    <source>
        <dbReference type="EMBL" id="KAF2092782.1"/>
    </source>
</evidence>
<feature type="signal peptide" evidence="1">
    <location>
        <begin position="1"/>
        <end position="20"/>
    </location>
</feature>
<organism evidence="2 3">
    <name type="scientific">Rhizodiscina lignyota</name>
    <dbReference type="NCBI Taxonomy" id="1504668"/>
    <lineage>
        <taxon>Eukaryota</taxon>
        <taxon>Fungi</taxon>
        <taxon>Dikarya</taxon>
        <taxon>Ascomycota</taxon>
        <taxon>Pezizomycotina</taxon>
        <taxon>Dothideomycetes</taxon>
        <taxon>Pleosporomycetidae</taxon>
        <taxon>Aulographales</taxon>
        <taxon>Rhizodiscinaceae</taxon>
        <taxon>Rhizodiscina</taxon>
    </lineage>
</organism>
<comment type="caution">
    <text evidence="2">The sequence shown here is derived from an EMBL/GenBank/DDBJ whole genome shotgun (WGS) entry which is preliminary data.</text>
</comment>
<feature type="chain" id="PRO_5040160077" evidence="1">
    <location>
        <begin position="21"/>
        <end position="140"/>
    </location>
</feature>
<gene>
    <name evidence="2" type="ORF">NA57DRAFT_62096</name>
</gene>
<dbReference type="EMBL" id="ML978142">
    <property type="protein sequence ID" value="KAF2092782.1"/>
    <property type="molecule type" value="Genomic_DNA"/>
</dbReference>
<reference evidence="2" key="1">
    <citation type="journal article" date="2020" name="Stud. Mycol.">
        <title>101 Dothideomycetes genomes: a test case for predicting lifestyles and emergence of pathogens.</title>
        <authorList>
            <person name="Haridas S."/>
            <person name="Albert R."/>
            <person name="Binder M."/>
            <person name="Bloem J."/>
            <person name="Labutti K."/>
            <person name="Salamov A."/>
            <person name="Andreopoulos B."/>
            <person name="Baker S."/>
            <person name="Barry K."/>
            <person name="Bills G."/>
            <person name="Bluhm B."/>
            <person name="Cannon C."/>
            <person name="Castanera R."/>
            <person name="Culley D."/>
            <person name="Daum C."/>
            <person name="Ezra D."/>
            <person name="Gonzalez J."/>
            <person name="Henrissat B."/>
            <person name="Kuo A."/>
            <person name="Liang C."/>
            <person name="Lipzen A."/>
            <person name="Lutzoni F."/>
            <person name="Magnuson J."/>
            <person name="Mondo S."/>
            <person name="Nolan M."/>
            <person name="Ohm R."/>
            <person name="Pangilinan J."/>
            <person name="Park H.-J."/>
            <person name="Ramirez L."/>
            <person name="Alfaro M."/>
            <person name="Sun H."/>
            <person name="Tritt A."/>
            <person name="Yoshinaga Y."/>
            <person name="Zwiers L.-H."/>
            <person name="Turgeon B."/>
            <person name="Goodwin S."/>
            <person name="Spatafora J."/>
            <person name="Crous P."/>
            <person name="Grigoriev I."/>
        </authorList>
    </citation>
    <scope>NUCLEOTIDE SEQUENCE</scope>
    <source>
        <strain evidence="2">CBS 133067</strain>
    </source>
</reference>
<proteinExistence type="predicted"/>
<dbReference type="Proteomes" id="UP000799772">
    <property type="component" value="Unassembled WGS sequence"/>
</dbReference>
<keyword evidence="1" id="KW-0732">Signal</keyword>
<keyword evidence="3" id="KW-1185">Reference proteome</keyword>
<evidence type="ECO:0000313" key="3">
    <source>
        <dbReference type="Proteomes" id="UP000799772"/>
    </source>
</evidence>
<name>A0A9P4I416_9PEZI</name>
<sequence>MHSVISFLSVLPLIASGVLAVPSPPLIRPITALPEYCHRDSDHSITCTRTYDDSSIGHDTVSNNPGICHYDHHDRNHVICQVKDIFPTTDIEKRDSKRSPIVCITYPCGHNSLDKKEADATEGTISRRGGKVSISVTWEF</sequence>